<dbReference type="PANTHER" id="PTHR46481:SF11">
    <property type="entry name" value="ZINC FINGER BED DOMAIN-CONTAINING PROTEIN RICESLEEPER 2-LIKE"/>
    <property type="match status" value="1"/>
</dbReference>
<keyword evidence="4 10" id="KW-0863">Zinc-finger</keyword>
<keyword evidence="5" id="KW-0862">Zinc</keyword>
<evidence type="ECO:0000256" key="5">
    <source>
        <dbReference type="ARBA" id="ARBA00022833"/>
    </source>
</evidence>
<dbReference type="Proteomes" id="UP000516437">
    <property type="component" value="Chromosome 4"/>
</dbReference>
<evidence type="ECO:0000313" key="13">
    <source>
        <dbReference type="Proteomes" id="UP000516437"/>
    </source>
</evidence>
<proteinExistence type="predicted"/>
<evidence type="ECO:0000256" key="1">
    <source>
        <dbReference type="ARBA" id="ARBA00004123"/>
    </source>
</evidence>
<keyword evidence="9" id="KW-0539">Nucleus</keyword>
<dbReference type="EMBL" id="RXIC02000022">
    <property type="protein sequence ID" value="KAB1216130.1"/>
    <property type="molecule type" value="Genomic_DNA"/>
</dbReference>
<comment type="caution">
    <text evidence="12">The sequence shown here is derived from an EMBL/GenBank/DDBJ whole genome shotgun (WGS) entry which is preliminary data.</text>
</comment>
<evidence type="ECO:0000256" key="6">
    <source>
        <dbReference type="ARBA" id="ARBA00023015"/>
    </source>
</evidence>
<dbReference type="GO" id="GO:0003677">
    <property type="term" value="F:DNA binding"/>
    <property type="evidence" value="ECO:0007669"/>
    <property type="project" value="UniProtKB-KW"/>
</dbReference>
<accession>A0A6A1W002</accession>
<reference evidence="12 13" key="1">
    <citation type="journal article" date="2019" name="Plant Biotechnol. J.">
        <title>The red bayberry genome and genetic basis of sex determination.</title>
        <authorList>
            <person name="Jia H.M."/>
            <person name="Jia H.J."/>
            <person name="Cai Q.L."/>
            <person name="Wang Y."/>
            <person name="Zhao H.B."/>
            <person name="Yang W.F."/>
            <person name="Wang G.Y."/>
            <person name="Li Y.H."/>
            <person name="Zhan D.L."/>
            <person name="Shen Y.T."/>
            <person name="Niu Q.F."/>
            <person name="Chang L."/>
            <person name="Qiu J."/>
            <person name="Zhao L."/>
            <person name="Xie H.B."/>
            <person name="Fu W.Y."/>
            <person name="Jin J."/>
            <person name="Li X.W."/>
            <person name="Jiao Y."/>
            <person name="Zhou C.C."/>
            <person name="Tu T."/>
            <person name="Chai C.Y."/>
            <person name="Gao J.L."/>
            <person name="Fan L.J."/>
            <person name="van de Weg E."/>
            <person name="Wang J.Y."/>
            <person name="Gao Z.S."/>
        </authorList>
    </citation>
    <scope>NUCLEOTIDE SEQUENCE [LARGE SCALE GENOMIC DNA]</scope>
    <source>
        <tissue evidence="12">Leaves</tissue>
    </source>
</reference>
<evidence type="ECO:0000313" key="12">
    <source>
        <dbReference type="EMBL" id="KAB1216130.1"/>
    </source>
</evidence>
<keyword evidence="3" id="KW-0479">Metal-binding</keyword>
<dbReference type="SUPFAM" id="SSF53098">
    <property type="entry name" value="Ribonuclease H-like"/>
    <property type="match status" value="1"/>
</dbReference>
<dbReference type="SUPFAM" id="SSF57667">
    <property type="entry name" value="beta-beta-alpha zinc fingers"/>
    <property type="match status" value="1"/>
</dbReference>
<dbReference type="Pfam" id="PF02892">
    <property type="entry name" value="zf-BED"/>
    <property type="match status" value="1"/>
</dbReference>
<evidence type="ECO:0000256" key="10">
    <source>
        <dbReference type="PROSITE-ProRule" id="PRU00027"/>
    </source>
</evidence>
<comment type="subcellular location">
    <subcellularLocation>
        <location evidence="1">Nucleus</location>
    </subcellularLocation>
</comment>
<evidence type="ECO:0000256" key="4">
    <source>
        <dbReference type="ARBA" id="ARBA00022771"/>
    </source>
</evidence>
<organism evidence="12 13">
    <name type="scientific">Morella rubra</name>
    <name type="common">Chinese bayberry</name>
    <dbReference type="NCBI Taxonomy" id="262757"/>
    <lineage>
        <taxon>Eukaryota</taxon>
        <taxon>Viridiplantae</taxon>
        <taxon>Streptophyta</taxon>
        <taxon>Embryophyta</taxon>
        <taxon>Tracheophyta</taxon>
        <taxon>Spermatophyta</taxon>
        <taxon>Magnoliopsida</taxon>
        <taxon>eudicotyledons</taxon>
        <taxon>Gunneridae</taxon>
        <taxon>Pentapetalae</taxon>
        <taxon>rosids</taxon>
        <taxon>fabids</taxon>
        <taxon>Fagales</taxon>
        <taxon>Myricaceae</taxon>
        <taxon>Morella</taxon>
    </lineage>
</organism>
<dbReference type="SMART" id="SM00614">
    <property type="entry name" value="ZnF_BED"/>
    <property type="match status" value="1"/>
</dbReference>
<name>A0A6A1W002_9ROSI</name>
<gene>
    <name evidence="12" type="ORF">CJ030_MR4G006406</name>
</gene>
<dbReference type="GO" id="GO:0046983">
    <property type="term" value="F:protein dimerization activity"/>
    <property type="evidence" value="ECO:0007669"/>
    <property type="project" value="InterPro"/>
</dbReference>
<evidence type="ECO:0000256" key="8">
    <source>
        <dbReference type="ARBA" id="ARBA00023163"/>
    </source>
</evidence>
<dbReference type="InterPro" id="IPR052035">
    <property type="entry name" value="ZnF_BED_domain_contain"/>
</dbReference>
<dbReference type="PROSITE" id="PS50808">
    <property type="entry name" value="ZF_BED"/>
    <property type="match status" value="1"/>
</dbReference>
<dbReference type="GO" id="GO:0005634">
    <property type="term" value="C:nucleus"/>
    <property type="evidence" value="ECO:0007669"/>
    <property type="project" value="UniProtKB-SubCell"/>
</dbReference>
<evidence type="ECO:0000259" key="11">
    <source>
        <dbReference type="PROSITE" id="PS50808"/>
    </source>
</evidence>
<dbReference type="InterPro" id="IPR008906">
    <property type="entry name" value="HATC_C_dom"/>
</dbReference>
<sequence length="675" mass="77070">MEISNDSAAKKPKRLTSVVWNHFERVRKADICYAVCIHCNKKLSGSSNSGTTHLRNHLMRCLKRSSTIDVSQLLAAKRRKKDTTVSLANISFDEVQRKDDYIKPTILKFDQDQKKEEIVNLGSSKFDQERSRFDLARMIILHGYPLAIVDHVGFKVFVKNLQPLFEVVPNNAVEEACTEIYEKEKLKVYETISKLHGRINLCVEMWCSPENVEYLCLTAHYIDEDWKLQKKILNFVTLESSHTEDMLSEVINKCLMDWNVDCKLFALTFDDCSTDDDIVLRIKEQISHKRPILSNGQLFDVRSAAHVLNLIVEDAMEALREVTQKIRGSIKYVKSSQVTQGKFNEVAEQVGISSKKNLLLDCPFRYYSTYIMLETALEYRGAFSLLPEHDPAYASALTDTEWEWASSVTSYLKLFVEIINVFSSNKCPTANMYFPEICDVHIQLIEWCKSPDNFLSSMALKMKAKFDKYWSKCSLALAVAAILDPRFKMKLVEYYYSQIYGSTALDRIKEVSDGIKELFNAYSICSTMVDQGSALPGSSLPSTSNDTRDRLRGFDKFLHETSQSQNANSDLDKYLEEPVFPRNCDFNILNWWKVHTPRYPILSMMARDVLGTPMSSVGPELAFRTGGRMLDSCRSSLNADTLQALICTQDWLRMESSDFNPSSSLSVMPLAIEPS</sequence>
<keyword evidence="8" id="KW-0804">Transcription</keyword>
<evidence type="ECO:0000256" key="9">
    <source>
        <dbReference type="ARBA" id="ARBA00023242"/>
    </source>
</evidence>
<dbReference type="InterPro" id="IPR036236">
    <property type="entry name" value="Znf_C2H2_sf"/>
</dbReference>
<comment type="subunit">
    <text evidence="2">Homodimer.</text>
</comment>
<keyword evidence="13" id="KW-1185">Reference proteome</keyword>
<dbReference type="Pfam" id="PF14372">
    <property type="entry name" value="hAT-like_RNase-H"/>
    <property type="match status" value="1"/>
</dbReference>
<evidence type="ECO:0000256" key="7">
    <source>
        <dbReference type="ARBA" id="ARBA00023125"/>
    </source>
</evidence>
<evidence type="ECO:0000256" key="2">
    <source>
        <dbReference type="ARBA" id="ARBA00011738"/>
    </source>
</evidence>
<dbReference type="InterPro" id="IPR012337">
    <property type="entry name" value="RNaseH-like_sf"/>
</dbReference>
<dbReference type="InterPro" id="IPR025525">
    <property type="entry name" value="hAT-like_transposase_RNase-H"/>
</dbReference>
<dbReference type="OrthoDB" id="1607513at2759"/>
<dbReference type="GO" id="GO:0008270">
    <property type="term" value="F:zinc ion binding"/>
    <property type="evidence" value="ECO:0007669"/>
    <property type="project" value="UniProtKB-KW"/>
</dbReference>
<keyword evidence="7" id="KW-0238">DNA-binding</keyword>
<dbReference type="InterPro" id="IPR003656">
    <property type="entry name" value="Znf_BED"/>
</dbReference>
<keyword evidence="6" id="KW-0805">Transcription regulation</keyword>
<protein>
    <submittedName>
        <fullName evidence="12">Putative AC transposase</fullName>
    </submittedName>
</protein>
<dbReference type="Pfam" id="PF05699">
    <property type="entry name" value="Dimer_Tnp_hAT"/>
    <property type="match status" value="1"/>
</dbReference>
<dbReference type="AlphaFoldDB" id="A0A6A1W002"/>
<feature type="domain" description="BED-type" evidence="11">
    <location>
        <begin position="14"/>
        <end position="73"/>
    </location>
</feature>
<evidence type="ECO:0000256" key="3">
    <source>
        <dbReference type="ARBA" id="ARBA00022723"/>
    </source>
</evidence>
<dbReference type="PANTHER" id="PTHR46481">
    <property type="entry name" value="ZINC FINGER BED DOMAIN-CONTAINING PROTEIN 4"/>
    <property type="match status" value="1"/>
</dbReference>